<comment type="caution">
    <text evidence="2">The sequence shown here is derived from an EMBL/GenBank/DDBJ whole genome shotgun (WGS) entry which is preliminary data.</text>
</comment>
<dbReference type="Gene3D" id="2.130.10.130">
    <property type="entry name" value="Integrin alpha, N-terminal"/>
    <property type="match status" value="1"/>
</dbReference>
<dbReference type="SUPFAM" id="SSF69318">
    <property type="entry name" value="Integrin alpha N-terminal domain"/>
    <property type="match status" value="2"/>
</dbReference>
<dbReference type="Proteomes" id="UP000681967">
    <property type="component" value="Unassembled WGS sequence"/>
</dbReference>
<accession>A0A8S3E987</accession>
<protein>
    <recommendedName>
        <fullName evidence="4">VCBS repeat-containing protein</fullName>
    </recommendedName>
</protein>
<evidence type="ECO:0000313" key="3">
    <source>
        <dbReference type="Proteomes" id="UP000681967"/>
    </source>
</evidence>
<gene>
    <name evidence="2" type="ORF">BYL167_LOCUS60049</name>
</gene>
<dbReference type="EMBL" id="CAJOBH010229760">
    <property type="protein sequence ID" value="CAF5066904.1"/>
    <property type="molecule type" value="Genomic_DNA"/>
</dbReference>
<proteinExistence type="predicted"/>
<evidence type="ECO:0000313" key="2">
    <source>
        <dbReference type="EMBL" id="CAF5066904.1"/>
    </source>
</evidence>
<organism evidence="2 3">
    <name type="scientific">Rotaria magnacalcarata</name>
    <dbReference type="NCBI Taxonomy" id="392030"/>
    <lineage>
        <taxon>Eukaryota</taxon>
        <taxon>Metazoa</taxon>
        <taxon>Spiralia</taxon>
        <taxon>Gnathifera</taxon>
        <taxon>Rotifera</taxon>
        <taxon>Eurotatoria</taxon>
        <taxon>Bdelloidea</taxon>
        <taxon>Philodinida</taxon>
        <taxon>Philodinidae</taxon>
        <taxon>Rotaria</taxon>
    </lineage>
</organism>
<evidence type="ECO:0000256" key="1">
    <source>
        <dbReference type="ARBA" id="ARBA00022729"/>
    </source>
</evidence>
<sequence>SVAVGDFNNDTRLDLVVANSDSNDTSVLLGYGNGSFSPQITFSSGSLPWSAAVGDFNNDTRLDLVVANSGSNDVSVLLGYGNGSFEDQTKFSHGSRPRSVAVGDFNGDTLLDIVVANSGSDDVSVLVGYGNGSFIDQNTYATDLKPCSLAVGDFNNDSALDIVVANLFSNDVNILLGNINIVFVHQVTLTSGSGSRPRSLIIADFNSDSRMDIAVANSGSHNIATFLGYGNFYFANPTMLTAGLIPMCIAAGDFNNDTQLDVVVANFGSGSISIFIGYGNGSFAGQLVYSTGPDCYPYFVAAGDFNNDAIVDIVVVNQNSNDLGVFLGYGNGIFATVILVPLGYGSHPFSVLVGDYNNDRKLDLAVANGGTDSLSILLQTC</sequence>
<name>A0A8S3E987_9BILA</name>
<dbReference type="Pfam" id="PF13517">
    <property type="entry name" value="FG-GAP_3"/>
    <property type="match status" value="4"/>
</dbReference>
<evidence type="ECO:0008006" key="4">
    <source>
        <dbReference type="Google" id="ProtNLM"/>
    </source>
</evidence>
<reference evidence="2" key="1">
    <citation type="submission" date="2021-02" db="EMBL/GenBank/DDBJ databases">
        <authorList>
            <person name="Nowell W R."/>
        </authorList>
    </citation>
    <scope>NUCLEOTIDE SEQUENCE</scope>
</reference>
<dbReference type="AlphaFoldDB" id="A0A8S3E987"/>
<dbReference type="InterPro" id="IPR013517">
    <property type="entry name" value="FG-GAP"/>
</dbReference>
<keyword evidence="1" id="KW-0732">Signal</keyword>
<dbReference type="Gene3D" id="2.30.30.100">
    <property type="match status" value="3"/>
</dbReference>
<feature type="non-terminal residue" evidence="2">
    <location>
        <position position="1"/>
    </location>
</feature>
<dbReference type="InterPro" id="IPR028994">
    <property type="entry name" value="Integrin_alpha_N"/>
</dbReference>
<dbReference type="PANTHER" id="PTHR46580">
    <property type="entry name" value="SENSOR KINASE-RELATED"/>
    <property type="match status" value="1"/>
</dbReference>